<proteinExistence type="predicted"/>
<dbReference type="PROSITE" id="PS50987">
    <property type="entry name" value="HTH_ARSR_2"/>
    <property type="match status" value="1"/>
</dbReference>
<comment type="caution">
    <text evidence="5">The sequence shown here is derived from an EMBL/GenBank/DDBJ whole genome shotgun (WGS) entry which is preliminary data.</text>
</comment>
<keyword evidence="1" id="KW-0805">Transcription regulation</keyword>
<accession>A0AAE3GLV0</accession>
<dbReference type="InterPro" id="IPR036388">
    <property type="entry name" value="WH-like_DNA-bd_sf"/>
</dbReference>
<evidence type="ECO:0000313" key="5">
    <source>
        <dbReference type="EMBL" id="MCP2169674.1"/>
    </source>
</evidence>
<evidence type="ECO:0000256" key="1">
    <source>
        <dbReference type="ARBA" id="ARBA00023015"/>
    </source>
</evidence>
<dbReference type="Pfam" id="PF12840">
    <property type="entry name" value="HTH_20"/>
    <property type="match status" value="1"/>
</dbReference>
<dbReference type="EMBL" id="JAMTCK010000020">
    <property type="protein sequence ID" value="MCP2169674.1"/>
    <property type="molecule type" value="Genomic_DNA"/>
</dbReference>
<evidence type="ECO:0000256" key="2">
    <source>
        <dbReference type="ARBA" id="ARBA00023125"/>
    </source>
</evidence>
<keyword evidence="6" id="KW-1185">Reference proteome</keyword>
<dbReference type="CDD" id="cd00090">
    <property type="entry name" value="HTH_ARSR"/>
    <property type="match status" value="1"/>
</dbReference>
<evidence type="ECO:0000259" key="4">
    <source>
        <dbReference type="PROSITE" id="PS50987"/>
    </source>
</evidence>
<evidence type="ECO:0000313" key="6">
    <source>
        <dbReference type="Proteomes" id="UP001206128"/>
    </source>
</evidence>
<dbReference type="Proteomes" id="UP001206128">
    <property type="component" value="Unassembled WGS sequence"/>
</dbReference>
<dbReference type="PANTHER" id="PTHR43132">
    <property type="entry name" value="ARSENICAL RESISTANCE OPERON REPRESSOR ARSR-RELATED"/>
    <property type="match status" value="1"/>
</dbReference>
<organism evidence="5 6">
    <name type="scientific">Goodfellowiella coeruleoviolacea</name>
    <dbReference type="NCBI Taxonomy" id="334858"/>
    <lineage>
        <taxon>Bacteria</taxon>
        <taxon>Bacillati</taxon>
        <taxon>Actinomycetota</taxon>
        <taxon>Actinomycetes</taxon>
        <taxon>Pseudonocardiales</taxon>
        <taxon>Pseudonocardiaceae</taxon>
        <taxon>Goodfellowiella</taxon>
    </lineage>
</organism>
<dbReference type="RefSeq" id="WP_253778833.1">
    <property type="nucleotide sequence ID" value="NZ_JAMTCK010000020.1"/>
</dbReference>
<dbReference type="Gene3D" id="1.10.10.10">
    <property type="entry name" value="Winged helix-like DNA-binding domain superfamily/Winged helix DNA-binding domain"/>
    <property type="match status" value="1"/>
</dbReference>
<dbReference type="InterPro" id="IPR051011">
    <property type="entry name" value="Metal_resp_trans_reg"/>
</dbReference>
<dbReference type="AlphaFoldDB" id="A0AAE3GLV0"/>
<dbReference type="GO" id="GO:0003677">
    <property type="term" value="F:DNA binding"/>
    <property type="evidence" value="ECO:0007669"/>
    <property type="project" value="UniProtKB-KW"/>
</dbReference>
<dbReference type="InterPro" id="IPR001845">
    <property type="entry name" value="HTH_ArsR_DNA-bd_dom"/>
</dbReference>
<keyword evidence="2" id="KW-0238">DNA-binding</keyword>
<protein>
    <submittedName>
        <fullName evidence="5">Helix-turn-helix domain-containing protein</fullName>
    </submittedName>
</protein>
<name>A0AAE3GLV0_9PSEU</name>
<dbReference type="PANTHER" id="PTHR43132:SF8">
    <property type="entry name" value="HTH-TYPE TRANSCRIPTIONAL REGULATOR KMTR"/>
    <property type="match status" value="1"/>
</dbReference>
<dbReference type="SUPFAM" id="SSF46785">
    <property type="entry name" value="Winged helix' DNA-binding domain"/>
    <property type="match status" value="1"/>
</dbReference>
<keyword evidence="3" id="KW-0804">Transcription</keyword>
<dbReference type="InterPro" id="IPR011991">
    <property type="entry name" value="ArsR-like_HTH"/>
</dbReference>
<dbReference type="GO" id="GO:0003700">
    <property type="term" value="F:DNA-binding transcription factor activity"/>
    <property type="evidence" value="ECO:0007669"/>
    <property type="project" value="InterPro"/>
</dbReference>
<dbReference type="InterPro" id="IPR036390">
    <property type="entry name" value="WH_DNA-bd_sf"/>
</dbReference>
<gene>
    <name evidence="5" type="ORF">LX83_006560</name>
</gene>
<feature type="domain" description="HTH arsR-type" evidence="4">
    <location>
        <begin position="237"/>
        <end position="324"/>
    </location>
</feature>
<evidence type="ECO:0000256" key="3">
    <source>
        <dbReference type="ARBA" id="ARBA00023163"/>
    </source>
</evidence>
<dbReference type="SMART" id="SM00418">
    <property type="entry name" value="HTH_ARSR"/>
    <property type="match status" value="1"/>
</dbReference>
<sequence>MLRIFFTPEDLTRIRIITGPHPLWELLLSLNRIRRGDGAEVFGEWRRRIRPQVPASTRLLSDLAPPSGYAVDFLTPVTPTPSLAQGLAALRRTPRQRIDTDLSHLAAERPLPDWTRALSAGDPAGLDQLAVAANQYFAACLAPYWQQVHAHVDHERARLVRLIADGGYERVLRELHPSARWRPPVLDLDYPVDRELHLAGRGLLLVPSFFCFGMPITFRDSSLPPTLVLPIDHESGWVAGEVADTARALVALLGRTRARVLAAIGDGGCTTSELARRVGTSLATASQHASVLRQARLINSKQHGQAVLHSITTLGRALVESGTG</sequence>
<reference evidence="5" key="1">
    <citation type="submission" date="2022-06" db="EMBL/GenBank/DDBJ databases">
        <title>Genomic Encyclopedia of Archaeal and Bacterial Type Strains, Phase II (KMG-II): from individual species to whole genera.</title>
        <authorList>
            <person name="Goeker M."/>
        </authorList>
    </citation>
    <scope>NUCLEOTIDE SEQUENCE</scope>
    <source>
        <strain evidence="5">DSM 43935</strain>
    </source>
</reference>